<feature type="chain" id="PRO_5028827471" description="ATP-dependent exonuclease" evidence="1">
    <location>
        <begin position="20"/>
        <end position="258"/>
    </location>
</feature>
<keyword evidence="3" id="KW-1185">Reference proteome</keyword>
<gene>
    <name evidence="2" type="ORF">SAMN05444420_101131</name>
</gene>
<evidence type="ECO:0008006" key="4">
    <source>
        <dbReference type="Google" id="ProtNLM"/>
    </source>
</evidence>
<accession>A0A1H2QE51</accession>
<keyword evidence="1" id="KW-0732">Signal</keyword>
<name>A0A1H2QE51_9FLAO</name>
<sequence>MIKKFLLLASFLVFSPCFSQNDSAFQDGEYIKFRVRYGVFNASYASLLLKNKVYEGKTVYHALGKGETTGLAKLFFKVDDTYESYFDKNTGKPYFFNRDIYEGGYTKKLNFFFNFDTNNLRIKNLENNEEKNMPIQPDIKDVISTLYYLRNNPKMNSLNKNDEVSMDMIFDDDEVYRFRLKFLGREKVNTPLGDINTLIFRPLVQDGRVFKEQESLTLWISDDQNKIPVKIKASLRVGSLVGEIISFNGLKHPTTLKK</sequence>
<evidence type="ECO:0000313" key="2">
    <source>
        <dbReference type="EMBL" id="SDW05527.1"/>
    </source>
</evidence>
<comment type="caution">
    <text evidence="2">The sequence shown here is derived from an EMBL/GenBank/DDBJ whole genome shotgun (WGS) entry which is preliminary data.</text>
</comment>
<feature type="signal peptide" evidence="1">
    <location>
        <begin position="1"/>
        <end position="19"/>
    </location>
</feature>
<dbReference type="GeneID" id="85017994"/>
<dbReference type="EMBL" id="FNND01000001">
    <property type="protein sequence ID" value="SDW05527.1"/>
    <property type="molecule type" value="Genomic_DNA"/>
</dbReference>
<protein>
    <recommendedName>
        <fullName evidence="4">ATP-dependent exonuclease</fullName>
    </recommendedName>
</protein>
<dbReference type="AlphaFoldDB" id="A0A1H2QE51"/>
<reference evidence="2 3" key="1">
    <citation type="submission" date="2016-10" db="EMBL/GenBank/DDBJ databases">
        <authorList>
            <person name="Varghese N."/>
            <person name="Submissions S."/>
        </authorList>
    </citation>
    <scope>NUCLEOTIDE SEQUENCE [LARGE SCALE GENOMIC DNA]</scope>
    <source>
        <strain evidence="2 3">DSM 11449</strain>
    </source>
</reference>
<evidence type="ECO:0000256" key="1">
    <source>
        <dbReference type="SAM" id="SignalP"/>
    </source>
</evidence>
<dbReference type="InterPro" id="IPR021457">
    <property type="entry name" value="DUF3108"/>
</dbReference>
<dbReference type="RefSeq" id="WP_016419445.1">
    <property type="nucleotide sequence ID" value="NZ_FNND01000001.1"/>
</dbReference>
<evidence type="ECO:0000313" key="3">
    <source>
        <dbReference type="Proteomes" id="UP000182771"/>
    </source>
</evidence>
<dbReference type="Proteomes" id="UP000182771">
    <property type="component" value="Unassembled WGS sequence"/>
</dbReference>
<organism evidence="2 3">
    <name type="scientific">Capnocytophaga granulosa</name>
    <dbReference type="NCBI Taxonomy" id="45242"/>
    <lineage>
        <taxon>Bacteria</taxon>
        <taxon>Pseudomonadati</taxon>
        <taxon>Bacteroidota</taxon>
        <taxon>Flavobacteriia</taxon>
        <taxon>Flavobacteriales</taxon>
        <taxon>Flavobacteriaceae</taxon>
        <taxon>Capnocytophaga</taxon>
    </lineage>
</organism>
<proteinExistence type="predicted"/>
<dbReference type="Pfam" id="PF11306">
    <property type="entry name" value="DUF3108"/>
    <property type="match status" value="1"/>
</dbReference>
<dbReference type="OrthoDB" id="9808473at2"/>